<evidence type="ECO:0000313" key="3">
    <source>
        <dbReference type="Proteomes" id="UP001149163"/>
    </source>
</evidence>
<feature type="region of interest" description="Disordered" evidence="1">
    <location>
        <begin position="1"/>
        <end position="21"/>
    </location>
</feature>
<reference evidence="2" key="1">
    <citation type="submission" date="2022-11" db="EMBL/GenBank/DDBJ databases">
        <authorList>
            <person name="Petersen C."/>
        </authorList>
    </citation>
    <scope>NUCLEOTIDE SEQUENCE</scope>
    <source>
        <strain evidence="2">IBT 26290</strain>
    </source>
</reference>
<reference evidence="2" key="2">
    <citation type="journal article" date="2023" name="IMA Fungus">
        <title>Comparative genomic study of the Penicillium genus elucidates a diverse pangenome and 15 lateral gene transfer events.</title>
        <authorList>
            <person name="Petersen C."/>
            <person name="Sorensen T."/>
            <person name="Nielsen M.R."/>
            <person name="Sondergaard T.E."/>
            <person name="Sorensen J.L."/>
            <person name="Fitzpatrick D.A."/>
            <person name="Frisvad J.C."/>
            <person name="Nielsen K.L."/>
        </authorList>
    </citation>
    <scope>NUCLEOTIDE SEQUENCE</scope>
    <source>
        <strain evidence="2">IBT 26290</strain>
    </source>
</reference>
<name>A0A9W9HQP1_9EURO</name>
<protein>
    <submittedName>
        <fullName evidence="2">Uncharacterized protein</fullName>
    </submittedName>
</protein>
<dbReference type="OrthoDB" id="3261222at2759"/>
<dbReference type="RefSeq" id="XP_056539880.1">
    <property type="nucleotide sequence ID" value="XM_056692174.1"/>
</dbReference>
<dbReference type="Proteomes" id="UP001149163">
    <property type="component" value="Unassembled WGS sequence"/>
</dbReference>
<organism evidence="2 3">
    <name type="scientific">Penicillium canariense</name>
    <dbReference type="NCBI Taxonomy" id="189055"/>
    <lineage>
        <taxon>Eukaryota</taxon>
        <taxon>Fungi</taxon>
        <taxon>Dikarya</taxon>
        <taxon>Ascomycota</taxon>
        <taxon>Pezizomycotina</taxon>
        <taxon>Eurotiomycetes</taxon>
        <taxon>Eurotiomycetidae</taxon>
        <taxon>Eurotiales</taxon>
        <taxon>Aspergillaceae</taxon>
        <taxon>Penicillium</taxon>
    </lineage>
</organism>
<accession>A0A9W9HQP1</accession>
<dbReference type="AlphaFoldDB" id="A0A9W9HQP1"/>
<feature type="compositionally biased region" description="Basic and acidic residues" evidence="1">
    <location>
        <begin position="1"/>
        <end position="15"/>
    </location>
</feature>
<sequence length="61" mass="7328">MAGRAETRTPKPPDRDEYEDLPLRLLRPKQSEDPNASKLIRELVKLRKEIRLRDNLYKREL</sequence>
<comment type="caution">
    <text evidence="2">The sequence shown here is derived from an EMBL/GenBank/DDBJ whole genome shotgun (WGS) entry which is preliminary data.</text>
</comment>
<gene>
    <name evidence="2" type="ORF">N7482_010050</name>
</gene>
<proteinExistence type="predicted"/>
<dbReference type="GeneID" id="81431350"/>
<evidence type="ECO:0000256" key="1">
    <source>
        <dbReference type="SAM" id="MobiDB-lite"/>
    </source>
</evidence>
<dbReference type="EMBL" id="JAPQKN010000007">
    <property type="protein sequence ID" value="KAJ5153572.1"/>
    <property type="molecule type" value="Genomic_DNA"/>
</dbReference>
<evidence type="ECO:0000313" key="2">
    <source>
        <dbReference type="EMBL" id="KAJ5153572.1"/>
    </source>
</evidence>
<keyword evidence="3" id="KW-1185">Reference proteome</keyword>